<evidence type="ECO:0000256" key="1">
    <source>
        <dbReference type="ARBA" id="ARBA00022517"/>
    </source>
</evidence>
<dbReference type="Proteomes" id="UP000284702">
    <property type="component" value="Unassembled WGS sequence"/>
</dbReference>
<feature type="region of interest" description="Disordered" evidence="5">
    <location>
        <begin position="512"/>
        <end position="531"/>
    </location>
</feature>
<evidence type="ECO:0000259" key="6">
    <source>
        <dbReference type="PROSITE" id="PS50172"/>
    </source>
</evidence>
<dbReference type="VEuPathDB" id="FungiDB:H257_16638"/>
<sequence>MGTKRVKGKKKLKSIKTKQTDLHGSKRRLVKLGKEQKKGMKGIVANYITRSQAIKKLQITLKDFRRLCILKGIYPRDPKKKASGKATTYYYIKDVMHLAHEPILNKFRDMKTFMKKIKKALGRKEISDARRINESKPTYPLDHIVKERYPRFQDALGDLDDALCLVHLFAVMPSVKGIQSKMTTDCLKLVREWQNYIAASQTLTKVFVSIKGLYYQAEIKGHTITWLVPHTFTPTMDKHVDLRVMLTFLEFYQVLLKFVHFQLYTELGVAYPPKIDLQLDAAGVQLAALKLEKKVVDDTTSPASNEGDATAADTTDNEAAAVAQQQQDSEARIQSLQVQAGDNDEEAHDEEASTYGQLTESLTGAFSALTKDFVGDSADSDDNSTKLLTGLRFFLSREVPKACLEFVIRAQGGVVGWDGVGSPYSEKSELITHHVMDRPQQGHRYFTREYVQPQWVFDSINNQTLLPLTKYVPGAALPPHLSPFVDDVAEGYVPDYRKQLDKLKSALDVAGGEEIDVDEEEEAESEDEEDAYVQGLKAEADGGVAATIDNDDDDDDDEDVATKKRPAAAVEGKPSKKAKREAEDEELHDMAVNMMNKKAKRLYGRMQHGIGKKSDKVKALEDKKLALLAKK</sequence>
<evidence type="ECO:0000256" key="5">
    <source>
        <dbReference type="SAM" id="MobiDB-lite"/>
    </source>
</evidence>
<reference evidence="7" key="1">
    <citation type="submission" date="2013-12" db="EMBL/GenBank/DDBJ databases">
        <title>The Genome Sequence of Aphanomyces astaci APO3.</title>
        <authorList>
            <consortium name="The Broad Institute Genomics Platform"/>
            <person name="Russ C."/>
            <person name="Tyler B."/>
            <person name="van West P."/>
            <person name="Dieguez-Uribeondo J."/>
            <person name="Young S.K."/>
            <person name="Zeng Q."/>
            <person name="Gargeya S."/>
            <person name="Fitzgerald M."/>
            <person name="Abouelleil A."/>
            <person name="Alvarado L."/>
            <person name="Chapman S.B."/>
            <person name="Gainer-Dewar J."/>
            <person name="Goldberg J."/>
            <person name="Griggs A."/>
            <person name="Gujja S."/>
            <person name="Hansen M."/>
            <person name="Howarth C."/>
            <person name="Imamovic A."/>
            <person name="Ireland A."/>
            <person name="Larimer J."/>
            <person name="McCowan C."/>
            <person name="Murphy C."/>
            <person name="Pearson M."/>
            <person name="Poon T.W."/>
            <person name="Priest M."/>
            <person name="Roberts A."/>
            <person name="Saif S."/>
            <person name="Shea T."/>
            <person name="Sykes S."/>
            <person name="Wortman J."/>
            <person name="Nusbaum C."/>
            <person name="Birren B."/>
        </authorList>
    </citation>
    <scope>NUCLEOTIDE SEQUENCE [LARGE SCALE GENOMIC DNA]</scope>
    <source>
        <strain evidence="7">APO3</strain>
    </source>
</reference>
<dbReference type="GO" id="GO:0000463">
    <property type="term" value="P:maturation of LSU-rRNA from tricistronic rRNA transcript (SSU-rRNA, 5.8S rRNA, LSU-rRNA)"/>
    <property type="evidence" value="ECO:0007669"/>
    <property type="project" value="UniProtKB-UniRule"/>
</dbReference>
<dbReference type="CDD" id="cd17709">
    <property type="entry name" value="BRCT_pescadillo_like"/>
    <property type="match status" value="1"/>
</dbReference>
<dbReference type="GO" id="GO:0030687">
    <property type="term" value="C:preribosome, large subunit precursor"/>
    <property type="evidence" value="ECO:0007669"/>
    <property type="project" value="UniProtKB-UniRule"/>
</dbReference>
<evidence type="ECO:0000313" key="7">
    <source>
        <dbReference type="EMBL" id="ETV67087.1"/>
    </source>
</evidence>
<feature type="compositionally biased region" description="Acidic residues" evidence="5">
    <location>
        <begin position="549"/>
        <end position="559"/>
    </location>
</feature>
<organism evidence="7">
    <name type="scientific">Aphanomyces astaci</name>
    <name type="common">Crayfish plague agent</name>
    <dbReference type="NCBI Taxonomy" id="112090"/>
    <lineage>
        <taxon>Eukaryota</taxon>
        <taxon>Sar</taxon>
        <taxon>Stramenopiles</taxon>
        <taxon>Oomycota</taxon>
        <taxon>Saprolegniomycetes</taxon>
        <taxon>Saprolegniales</taxon>
        <taxon>Verrucalvaceae</taxon>
        <taxon>Aphanomyces</taxon>
    </lineage>
</organism>
<dbReference type="InterPro" id="IPR036420">
    <property type="entry name" value="BRCT_dom_sf"/>
</dbReference>
<feature type="compositionally biased region" description="Low complexity" evidence="5">
    <location>
        <begin position="308"/>
        <end position="323"/>
    </location>
</feature>
<evidence type="ECO:0000256" key="3">
    <source>
        <dbReference type="ARBA" id="ARBA00023242"/>
    </source>
</evidence>
<dbReference type="Pfam" id="PF06732">
    <property type="entry name" value="Pescadillo_N"/>
    <property type="match status" value="1"/>
</dbReference>
<dbReference type="FunFam" id="3.40.50.10190:FF:000002">
    <property type="entry name" value="Pescadillo homolog"/>
    <property type="match status" value="1"/>
</dbReference>
<dbReference type="HAMAP" id="MF_03028">
    <property type="entry name" value="Pescadillo"/>
    <property type="match status" value="1"/>
</dbReference>
<dbReference type="GO" id="GO:0005654">
    <property type="term" value="C:nucleoplasm"/>
    <property type="evidence" value="ECO:0007669"/>
    <property type="project" value="UniProtKB-SubCell"/>
</dbReference>
<dbReference type="Pfam" id="PF16589">
    <property type="entry name" value="BRCT_2"/>
    <property type="match status" value="1"/>
</dbReference>
<dbReference type="GO" id="GO:0043021">
    <property type="term" value="F:ribonucleoprotein complex binding"/>
    <property type="evidence" value="ECO:0007669"/>
    <property type="project" value="UniProtKB-UniRule"/>
</dbReference>
<dbReference type="AlphaFoldDB" id="W4FHW9"/>
<feature type="region of interest" description="Disordered" evidence="5">
    <location>
        <begin position="1"/>
        <end position="20"/>
    </location>
</feature>
<feature type="domain" description="BRCT" evidence="6">
    <location>
        <begin position="383"/>
        <end position="473"/>
    </location>
</feature>
<protein>
    <recommendedName>
        <fullName evidence="4">Pescadillo homolog</fullName>
    </recommendedName>
</protein>
<feature type="region of interest" description="Disordered" evidence="5">
    <location>
        <begin position="297"/>
        <end position="326"/>
    </location>
</feature>
<evidence type="ECO:0000313" key="8">
    <source>
        <dbReference type="EMBL" id="RQM23596.1"/>
    </source>
</evidence>
<keyword evidence="2 4" id="KW-0698">rRNA processing</keyword>
<dbReference type="EMBL" id="MZMZ02002915">
    <property type="protein sequence ID" value="RQM23596.1"/>
    <property type="molecule type" value="Genomic_DNA"/>
</dbReference>
<dbReference type="GeneID" id="20818634"/>
<dbReference type="EMBL" id="KI913202">
    <property type="protein sequence ID" value="ETV67087.1"/>
    <property type="molecule type" value="Genomic_DNA"/>
</dbReference>
<comment type="similarity">
    <text evidence="4">Belongs to the pescadillo family.</text>
</comment>
<comment type="subcellular location">
    <subcellularLocation>
        <location evidence="4">Nucleus</location>
        <location evidence="4">Nucleolus</location>
    </subcellularLocation>
    <subcellularLocation>
        <location evidence="4">Nucleus</location>
        <location evidence="4">Nucleoplasm</location>
    </subcellularLocation>
</comment>
<feature type="region of interest" description="Disordered" evidence="5">
    <location>
        <begin position="537"/>
        <end position="589"/>
    </location>
</feature>
<dbReference type="OrthoDB" id="10264910at2759"/>
<dbReference type="Gene3D" id="3.40.50.10190">
    <property type="entry name" value="BRCT domain"/>
    <property type="match status" value="1"/>
</dbReference>
<dbReference type="RefSeq" id="XP_009843456.1">
    <property type="nucleotide sequence ID" value="XM_009845154.1"/>
</dbReference>
<name>W4FHW9_APHAT</name>
<dbReference type="InterPro" id="IPR001357">
    <property type="entry name" value="BRCT_dom"/>
</dbReference>
<accession>W4FHW9</accession>
<dbReference type="GO" id="GO:0003723">
    <property type="term" value="F:RNA binding"/>
    <property type="evidence" value="ECO:0007669"/>
    <property type="project" value="TreeGrafter"/>
</dbReference>
<dbReference type="PANTHER" id="PTHR12221:SF6">
    <property type="entry name" value="PESCADILLO HOMOLOG"/>
    <property type="match status" value="1"/>
</dbReference>
<dbReference type="GO" id="GO:0000466">
    <property type="term" value="P:maturation of 5.8S rRNA from tricistronic rRNA transcript (SSU-rRNA, 5.8S rRNA, LSU-rRNA)"/>
    <property type="evidence" value="ECO:0007669"/>
    <property type="project" value="UniProtKB-UniRule"/>
</dbReference>
<dbReference type="PROSITE" id="PS50172">
    <property type="entry name" value="BRCT"/>
    <property type="match status" value="1"/>
</dbReference>
<dbReference type="SUPFAM" id="SSF52113">
    <property type="entry name" value="BRCT domain"/>
    <property type="match status" value="1"/>
</dbReference>
<keyword evidence="1 4" id="KW-0690">Ribosome biogenesis</keyword>
<evidence type="ECO:0000256" key="2">
    <source>
        <dbReference type="ARBA" id="ARBA00022552"/>
    </source>
</evidence>
<keyword evidence="9" id="KW-1185">Reference proteome</keyword>
<evidence type="ECO:0000256" key="4">
    <source>
        <dbReference type="HAMAP-Rule" id="MF_03028"/>
    </source>
</evidence>
<comment type="function">
    <text evidence="4">Required for maturation of ribosomal RNAs and formation of the large ribosomal subunit.</text>
</comment>
<evidence type="ECO:0000313" key="9">
    <source>
        <dbReference type="Proteomes" id="UP000284702"/>
    </source>
</evidence>
<dbReference type="InterPro" id="IPR010613">
    <property type="entry name" value="PES"/>
</dbReference>
<reference evidence="8 9" key="2">
    <citation type="submission" date="2018-07" db="EMBL/GenBank/DDBJ databases">
        <title>Annotation of Aphanomyces astaci genome assembly.</title>
        <authorList>
            <person name="Studholme D.J."/>
        </authorList>
    </citation>
    <scope>NUCLEOTIDE SEQUENCE [LARGE SCALE GENOMIC DNA]</scope>
    <source>
        <strain evidence="8">Pc</strain>
    </source>
</reference>
<gene>
    <name evidence="8" type="ORF">B5M09_007222</name>
    <name evidence="7" type="ORF">H257_16638</name>
</gene>
<proteinExistence type="inferred from homology"/>
<dbReference type="GO" id="GO:0070545">
    <property type="term" value="C:PeBoW complex"/>
    <property type="evidence" value="ECO:0007669"/>
    <property type="project" value="TreeGrafter"/>
</dbReference>
<dbReference type="STRING" id="112090.W4FHW9"/>
<feature type="compositionally biased region" description="Basic residues" evidence="5">
    <location>
        <begin position="1"/>
        <end position="16"/>
    </location>
</feature>
<dbReference type="PANTHER" id="PTHR12221">
    <property type="entry name" value="PESCADILLO - RELATED"/>
    <property type="match status" value="1"/>
</dbReference>
<keyword evidence="3 4" id="KW-0539">Nucleus</keyword>